<dbReference type="GO" id="GO:0003677">
    <property type="term" value="F:DNA binding"/>
    <property type="evidence" value="ECO:0007669"/>
    <property type="project" value="InterPro"/>
</dbReference>
<dbReference type="AlphaFoldDB" id="A0A7W6J8M9"/>
<evidence type="ECO:0000313" key="2">
    <source>
        <dbReference type="EMBL" id="MBB4065928.1"/>
    </source>
</evidence>
<organism evidence="2 3">
    <name type="scientific">Gellertiella hungarica</name>
    <dbReference type="NCBI Taxonomy" id="1572859"/>
    <lineage>
        <taxon>Bacteria</taxon>
        <taxon>Pseudomonadati</taxon>
        <taxon>Pseudomonadota</taxon>
        <taxon>Alphaproteobacteria</taxon>
        <taxon>Hyphomicrobiales</taxon>
        <taxon>Rhizobiaceae</taxon>
        <taxon>Gellertiella</taxon>
    </lineage>
</organism>
<evidence type="ECO:0000259" key="1">
    <source>
        <dbReference type="PROSITE" id="PS50995"/>
    </source>
</evidence>
<dbReference type="SUPFAM" id="SSF46785">
    <property type="entry name" value="Winged helix' DNA-binding domain"/>
    <property type="match status" value="1"/>
</dbReference>
<dbReference type="InterPro" id="IPR012712">
    <property type="entry name" value="HpaR/FarR"/>
</dbReference>
<protein>
    <submittedName>
        <fullName evidence="2">Homoprotocatechuate degradation regulator HpaR</fullName>
    </submittedName>
</protein>
<name>A0A7W6J8M9_9HYPH</name>
<dbReference type="PANTHER" id="PTHR33164:SF13">
    <property type="entry name" value="4-HYDROXYPHENYLACETATE CATABOLISM PROTEIN"/>
    <property type="match status" value="1"/>
</dbReference>
<keyword evidence="3" id="KW-1185">Reference proteome</keyword>
<dbReference type="GO" id="GO:0003700">
    <property type="term" value="F:DNA-binding transcription factor activity"/>
    <property type="evidence" value="ECO:0007669"/>
    <property type="project" value="InterPro"/>
</dbReference>
<accession>A0A7W6J8M9</accession>
<dbReference type="Gene3D" id="1.10.10.10">
    <property type="entry name" value="Winged helix-like DNA-binding domain superfamily/Winged helix DNA-binding domain"/>
    <property type="match status" value="1"/>
</dbReference>
<dbReference type="GO" id="GO:0006950">
    <property type="term" value="P:response to stress"/>
    <property type="evidence" value="ECO:0007669"/>
    <property type="project" value="TreeGrafter"/>
</dbReference>
<proteinExistence type="predicted"/>
<sequence>MLPKNTRRSLPMSLLRGREAVMSKFRPMLARHNVSEQQWRVLRVLQETGPLDASEVCERASILAPSLTRIIKTLVERQFITVGKFKGDGRRVQLSIAPPGTALIEELQPERQAIYDEIERRFGPERIEELLDLLEALIISQNGMGEETALEAAED</sequence>
<gene>
    <name evidence="2" type="ORF">GGR23_003136</name>
</gene>
<dbReference type="PANTHER" id="PTHR33164">
    <property type="entry name" value="TRANSCRIPTIONAL REGULATOR, MARR FAMILY"/>
    <property type="match status" value="1"/>
</dbReference>
<dbReference type="PROSITE" id="PS50995">
    <property type="entry name" value="HTH_MARR_2"/>
    <property type="match status" value="1"/>
</dbReference>
<dbReference type="InterPro" id="IPR036388">
    <property type="entry name" value="WH-like_DNA-bd_sf"/>
</dbReference>
<evidence type="ECO:0000313" key="3">
    <source>
        <dbReference type="Proteomes" id="UP000528286"/>
    </source>
</evidence>
<reference evidence="2 3" key="1">
    <citation type="submission" date="2020-08" db="EMBL/GenBank/DDBJ databases">
        <title>Genomic Encyclopedia of Type Strains, Phase IV (KMG-IV): sequencing the most valuable type-strain genomes for metagenomic binning, comparative biology and taxonomic classification.</title>
        <authorList>
            <person name="Goeker M."/>
        </authorList>
    </citation>
    <scope>NUCLEOTIDE SEQUENCE [LARGE SCALE GENOMIC DNA]</scope>
    <source>
        <strain evidence="2 3">DSM 29853</strain>
    </source>
</reference>
<dbReference type="SMART" id="SM00347">
    <property type="entry name" value="HTH_MARR"/>
    <property type="match status" value="1"/>
</dbReference>
<dbReference type="NCBIfam" id="TIGR02337">
    <property type="entry name" value="HpaR"/>
    <property type="match status" value="1"/>
</dbReference>
<dbReference type="InterPro" id="IPR000835">
    <property type="entry name" value="HTH_MarR-typ"/>
</dbReference>
<comment type="caution">
    <text evidence="2">The sequence shown here is derived from an EMBL/GenBank/DDBJ whole genome shotgun (WGS) entry which is preliminary data.</text>
</comment>
<dbReference type="Proteomes" id="UP000528286">
    <property type="component" value="Unassembled WGS sequence"/>
</dbReference>
<dbReference type="EMBL" id="JACIEZ010000006">
    <property type="protein sequence ID" value="MBB4065928.1"/>
    <property type="molecule type" value="Genomic_DNA"/>
</dbReference>
<dbReference type="InterPro" id="IPR039422">
    <property type="entry name" value="MarR/SlyA-like"/>
</dbReference>
<dbReference type="InterPro" id="IPR036390">
    <property type="entry name" value="WH_DNA-bd_sf"/>
</dbReference>
<dbReference type="Pfam" id="PF12802">
    <property type="entry name" value="MarR_2"/>
    <property type="match status" value="1"/>
</dbReference>
<feature type="domain" description="HTH marR-type" evidence="1">
    <location>
        <begin position="7"/>
        <end position="139"/>
    </location>
</feature>
<dbReference type="GO" id="GO:0045892">
    <property type="term" value="P:negative regulation of DNA-templated transcription"/>
    <property type="evidence" value="ECO:0007669"/>
    <property type="project" value="InterPro"/>
</dbReference>